<evidence type="ECO:0008006" key="4">
    <source>
        <dbReference type="Google" id="ProtNLM"/>
    </source>
</evidence>
<keyword evidence="1" id="KW-0812">Transmembrane</keyword>
<gene>
    <name evidence="2" type="ORF">A2717_02470</name>
</gene>
<dbReference type="STRING" id="1817821.A2717_02470"/>
<keyword evidence="1" id="KW-0472">Membrane</keyword>
<feature type="transmembrane region" description="Helical" evidence="1">
    <location>
        <begin position="76"/>
        <end position="94"/>
    </location>
</feature>
<name>A0A1F5N9Z0_9BACT</name>
<keyword evidence="1" id="KW-1133">Transmembrane helix</keyword>
<accession>A0A1F5N9Z0</accession>
<feature type="transmembrane region" description="Helical" evidence="1">
    <location>
        <begin position="157"/>
        <end position="177"/>
    </location>
</feature>
<comment type="caution">
    <text evidence="2">The sequence shown here is derived from an EMBL/GenBank/DDBJ whole genome shotgun (WGS) entry which is preliminary data.</text>
</comment>
<dbReference type="EMBL" id="MFEH01000001">
    <property type="protein sequence ID" value="OGE74382.1"/>
    <property type="molecule type" value="Genomic_DNA"/>
</dbReference>
<feature type="transmembrane region" description="Helical" evidence="1">
    <location>
        <begin position="47"/>
        <end position="70"/>
    </location>
</feature>
<protein>
    <recommendedName>
        <fullName evidence="4">TVP38/TMEM64 family membrane protein</fullName>
    </recommendedName>
</protein>
<dbReference type="Proteomes" id="UP000177610">
    <property type="component" value="Unassembled WGS sequence"/>
</dbReference>
<organism evidence="2 3">
    <name type="scientific">Candidatus Doudnabacteria bacterium RIFCSPHIGHO2_01_FULL_41_86</name>
    <dbReference type="NCBI Taxonomy" id="1817821"/>
    <lineage>
        <taxon>Bacteria</taxon>
        <taxon>Candidatus Doudnaibacteriota</taxon>
    </lineage>
</organism>
<dbReference type="AlphaFoldDB" id="A0A1F5N9Z0"/>
<evidence type="ECO:0000313" key="3">
    <source>
        <dbReference type="Proteomes" id="UP000177610"/>
    </source>
</evidence>
<proteinExistence type="predicted"/>
<reference evidence="2 3" key="1">
    <citation type="journal article" date="2016" name="Nat. Commun.">
        <title>Thousands of microbial genomes shed light on interconnected biogeochemical processes in an aquifer system.</title>
        <authorList>
            <person name="Anantharaman K."/>
            <person name="Brown C.T."/>
            <person name="Hug L.A."/>
            <person name="Sharon I."/>
            <person name="Castelle C.J."/>
            <person name="Probst A.J."/>
            <person name="Thomas B.C."/>
            <person name="Singh A."/>
            <person name="Wilkins M.J."/>
            <person name="Karaoz U."/>
            <person name="Brodie E.L."/>
            <person name="Williams K.H."/>
            <person name="Hubbard S.S."/>
            <person name="Banfield J.F."/>
        </authorList>
    </citation>
    <scope>NUCLEOTIDE SEQUENCE [LARGE SCALE GENOMIC DNA]</scope>
</reference>
<feature type="transmembrane region" description="Helical" evidence="1">
    <location>
        <begin position="125"/>
        <end position="151"/>
    </location>
</feature>
<feature type="transmembrane region" description="Helical" evidence="1">
    <location>
        <begin position="6"/>
        <end position="26"/>
    </location>
</feature>
<sequence>MKRASRNLLIDFGFILLSIIIAIWLGESAEFERFLSALKNFEIIGSFVAGLFFTSIFTTAPAIVILSEIAQDSSPILVAVVGSFGALLGDLLMFKLLRDRLAKDFYALFHIDMNQRYFRIPRFRWLAYAIAGIIIASPFPDELGIAILGFSNSKTNLVIPISLIFNFIGILIVASIAA</sequence>
<evidence type="ECO:0000313" key="2">
    <source>
        <dbReference type="EMBL" id="OGE74382.1"/>
    </source>
</evidence>
<evidence type="ECO:0000256" key="1">
    <source>
        <dbReference type="SAM" id="Phobius"/>
    </source>
</evidence>